<evidence type="ECO:0000313" key="2">
    <source>
        <dbReference type="Proteomes" id="UP000464954"/>
    </source>
</evidence>
<reference evidence="1 2" key="1">
    <citation type="submission" date="2020-01" db="EMBL/GenBank/DDBJ databases">
        <title>Ponticoccus aerotolerans gen. nov., sp. nov., an anaerobic bacterium and proposal of Ponticoccusceae fam. nov., Ponticoccusles ord. nov. and Ponticoccuse classis nov. in the phylum Kiritimatiellaeota.</title>
        <authorList>
            <person name="Zhou L.Y."/>
            <person name="Du Z.J."/>
        </authorList>
    </citation>
    <scope>NUCLEOTIDE SEQUENCE [LARGE SCALE GENOMIC DNA]</scope>
    <source>
        <strain evidence="1 2">S-5007</strain>
    </source>
</reference>
<dbReference type="EMBL" id="CP047593">
    <property type="protein sequence ID" value="QHI68590.1"/>
    <property type="molecule type" value="Genomic_DNA"/>
</dbReference>
<dbReference type="AlphaFoldDB" id="A0A6P1M1X9"/>
<protein>
    <submittedName>
        <fullName evidence="1">Uncharacterized protein</fullName>
    </submittedName>
</protein>
<name>A0A6P1M1X9_9BACT</name>
<dbReference type="Proteomes" id="UP000464954">
    <property type="component" value="Chromosome"/>
</dbReference>
<gene>
    <name evidence="1" type="ORF">GT409_03705</name>
</gene>
<keyword evidence="2" id="KW-1185">Reference proteome</keyword>
<sequence>MEAYEFDLAMRSRSKGLMLPMRHPSAKIIPFVKKEAEPAPARSDVKIHDFEEKMCSPDEWETIKAYMRIKKPDARFREDRERLARQITHNLKRGVSVEFLVGGGTTLRSNLRTDLVAAGLMSWEKSFYADGQQGKSWITPTKLFTEISIRPCQLLVKEKKVKGKVIKEHIPYFPNDGTLEALAEFNEFMAGFDVASCHDSLNETFRMNYVPQDDGSPLRARLIHPLHSIDKDLRCTVTIDGVECNRRDVKACHPQLILSMDHNLPMTYSPYDIAPDGFKYKEDLVGAAKWMLQMMLNNKNEASARSAFSSNDEIKRKHRVAAKIFSKSLTGLMRAIEKNNPLLSGYFYKARHAELMNVEGSIMFMFHRKLMRQGIPSLSVHDEYLVKPEHRQIADRVYAECWQEITGAANIFPVVEDA</sequence>
<organism evidence="1 2">
    <name type="scientific">Tichowtungia aerotolerans</name>
    <dbReference type="NCBI Taxonomy" id="2697043"/>
    <lineage>
        <taxon>Bacteria</taxon>
        <taxon>Pseudomonadati</taxon>
        <taxon>Kiritimatiellota</taxon>
        <taxon>Tichowtungiia</taxon>
        <taxon>Tichowtungiales</taxon>
        <taxon>Tichowtungiaceae</taxon>
        <taxon>Tichowtungia</taxon>
    </lineage>
</organism>
<accession>A0A6P1M1X9</accession>
<evidence type="ECO:0000313" key="1">
    <source>
        <dbReference type="EMBL" id="QHI68590.1"/>
    </source>
</evidence>
<proteinExistence type="predicted"/>
<dbReference type="RefSeq" id="WP_160627057.1">
    <property type="nucleotide sequence ID" value="NZ_CP047593.1"/>
</dbReference>
<dbReference type="KEGG" id="taer:GT409_03705"/>